<accession>K3Y2T4</accession>
<evidence type="ECO:0000256" key="3">
    <source>
        <dbReference type="PROSITE-ProRule" id="PRU00708"/>
    </source>
</evidence>
<dbReference type="NCBIfam" id="TIGR00756">
    <property type="entry name" value="PPR"/>
    <property type="match status" value="6"/>
</dbReference>
<dbReference type="GO" id="GO:0009451">
    <property type="term" value="P:RNA modification"/>
    <property type="evidence" value="ECO:0000318"/>
    <property type="project" value="GO_Central"/>
</dbReference>
<dbReference type="AlphaFoldDB" id="K3Y2T4"/>
<evidence type="ECO:0000256" key="1">
    <source>
        <dbReference type="ARBA" id="ARBA00022737"/>
    </source>
</evidence>
<dbReference type="HOGENOM" id="CLU_002706_37_2_1"/>
<feature type="repeat" description="PPR" evidence="3">
    <location>
        <begin position="241"/>
        <end position="275"/>
    </location>
</feature>
<sequence>TLLSIHRNRMIRKGSARLSPRALKQIHGNLVVSGITSRGLQPVRDILLSCIVSFRGGMDYARRLFDGIPPPGPDLFMHNAMLRGYAHAGAPHAAFALYSRMEAVGLRPDGFTFCYLLRACCAGIGMPVGSSAGWQVHAVVVKLGFLEDAFVRNALINMHAKCGDLGVAGTLLGEASERDIVAWSAVIAGNAARGNLDVARQMFDQCRHKDVVCWNVMLGAYAKNGEMEKARELFDCAPEKDVVSWNTIITGYSTQGMLEQALEVFDEMRGAGWMPDDATIVSLLSCCANVGSLDAGRMIHSWHLEGRRLSILTGNALVSMYAKCGDVNTAMEVFSRMEEKDVWTWNSIIGGLALHGQAEKSVQFFSKMLDEKMHPNEISFLCVLSACSHAGLVEDGQRYFSLMKERYGIEPNARHYSCIVDMLGRAGLLDEAFAIVGSMRQPSAVVWRTLLGACRTHGDVALGKIAQERLLSINGDASGDYVLLSGIYSSYGEWSRVETVRRSMDKRGLRKVVGCAQIGHKTAGLSTL</sequence>
<dbReference type="Pfam" id="PF20431">
    <property type="entry name" value="E_motif"/>
    <property type="match status" value="1"/>
</dbReference>
<keyword evidence="1" id="KW-0677">Repeat</keyword>
<dbReference type="FunFam" id="1.25.40.10:FF:000090">
    <property type="entry name" value="Pentatricopeptide repeat-containing protein, chloroplastic"/>
    <property type="match status" value="1"/>
</dbReference>
<dbReference type="InterPro" id="IPR011990">
    <property type="entry name" value="TPR-like_helical_dom_sf"/>
</dbReference>
<reference evidence="4" key="2">
    <citation type="submission" date="2018-08" db="UniProtKB">
        <authorList>
            <consortium name="EnsemblPlants"/>
        </authorList>
    </citation>
    <scope>IDENTIFICATION</scope>
    <source>
        <strain evidence="4">Yugu1</strain>
    </source>
</reference>
<feature type="repeat" description="PPR" evidence="3">
    <location>
        <begin position="210"/>
        <end position="240"/>
    </location>
</feature>
<dbReference type="eggNOG" id="KOG4197">
    <property type="taxonomic scope" value="Eukaryota"/>
</dbReference>
<reference evidence="5" key="1">
    <citation type="journal article" date="2012" name="Nat. Biotechnol.">
        <title>Reference genome sequence of the model plant Setaria.</title>
        <authorList>
            <person name="Bennetzen J.L."/>
            <person name="Schmutz J."/>
            <person name="Wang H."/>
            <person name="Percifield R."/>
            <person name="Hawkins J."/>
            <person name="Pontaroli A.C."/>
            <person name="Estep M."/>
            <person name="Feng L."/>
            <person name="Vaughn J.N."/>
            <person name="Grimwood J."/>
            <person name="Jenkins J."/>
            <person name="Barry K."/>
            <person name="Lindquist E."/>
            <person name="Hellsten U."/>
            <person name="Deshpande S."/>
            <person name="Wang X."/>
            <person name="Wu X."/>
            <person name="Mitros T."/>
            <person name="Triplett J."/>
            <person name="Yang X."/>
            <person name="Ye C.Y."/>
            <person name="Mauro-Herrera M."/>
            <person name="Wang L."/>
            <person name="Li P."/>
            <person name="Sharma M."/>
            <person name="Sharma R."/>
            <person name="Ronald P.C."/>
            <person name="Panaud O."/>
            <person name="Kellogg E.A."/>
            <person name="Brutnell T.P."/>
            <person name="Doust A.N."/>
            <person name="Tuskan G.A."/>
            <person name="Rokhsar D."/>
            <person name="Devos K.M."/>
        </authorList>
    </citation>
    <scope>NUCLEOTIDE SEQUENCE [LARGE SCALE GENOMIC DNA]</scope>
    <source>
        <strain evidence="5">cv. Yugu1</strain>
    </source>
</reference>
<dbReference type="Gramene" id="KQL10037">
    <property type="protein sequence ID" value="KQL10037"/>
    <property type="gene ID" value="SETIT_008514mg"/>
</dbReference>
<dbReference type="EMBL" id="AGNK02002306">
    <property type="status" value="NOT_ANNOTATED_CDS"/>
    <property type="molecule type" value="Genomic_DNA"/>
</dbReference>
<dbReference type="Pfam" id="PF13041">
    <property type="entry name" value="PPR_2"/>
    <property type="match status" value="3"/>
</dbReference>
<dbReference type="EnsemblPlants" id="KQL10037">
    <property type="protein sequence ID" value="KQL10037"/>
    <property type="gene ID" value="SETIT_008514mg"/>
</dbReference>
<name>K3Y2T4_SETIT</name>
<dbReference type="PANTHER" id="PTHR47926:SF391">
    <property type="entry name" value="TETRATRICOPEPTIDE-LIKE HELICAL DOMAIN SUPERFAMILY"/>
    <property type="match status" value="1"/>
</dbReference>
<evidence type="ECO:0008006" key="6">
    <source>
        <dbReference type="Google" id="ProtNLM"/>
    </source>
</evidence>
<dbReference type="PANTHER" id="PTHR47926">
    <property type="entry name" value="PENTATRICOPEPTIDE REPEAT-CONTAINING PROTEIN"/>
    <property type="match status" value="1"/>
</dbReference>
<dbReference type="GO" id="GO:0003723">
    <property type="term" value="F:RNA binding"/>
    <property type="evidence" value="ECO:0007669"/>
    <property type="project" value="InterPro"/>
</dbReference>
<dbReference type="InterPro" id="IPR046960">
    <property type="entry name" value="PPR_At4g14850-like_plant"/>
</dbReference>
<dbReference type="InterPro" id="IPR046848">
    <property type="entry name" value="E_motif"/>
</dbReference>
<organism evidence="4 5">
    <name type="scientific">Setaria italica</name>
    <name type="common">Foxtail millet</name>
    <name type="synonym">Panicum italicum</name>
    <dbReference type="NCBI Taxonomy" id="4555"/>
    <lineage>
        <taxon>Eukaryota</taxon>
        <taxon>Viridiplantae</taxon>
        <taxon>Streptophyta</taxon>
        <taxon>Embryophyta</taxon>
        <taxon>Tracheophyta</taxon>
        <taxon>Spermatophyta</taxon>
        <taxon>Magnoliopsida</taxon>
        <taxon>Liliopsida</taxon>
        <taxon>Poales</taxon>
        <taxon>Poaceae</taxon>
        <taxon>PACMAD clade</taxon>
        <taxon>Panicoideae</taxon>
        <taxon>Panicodae</taxon>
        <taxon>Paniceae</taxon>
        <taxon>Cenchrinae</taxon>
        <taxon>Setaria</taxon>
    </lineage>
</organism>
<dbReference type="InParanoid" id="K3Y2T4"/>
<dbReference type="InterPro" id="IPR002885">
    <property type="entry name" value="PPR_rpt"/>
</dbReference>
<evidence type="ECO:0000313" key="5">
    <source>
        <dbReference type="Proteomes" id="UP000004995"/>
    </source>
</evidence>
<protein>
    <recommendedName>
        <fullName evidence="6">Pentacotripeptide-repeat region of PRORP domain-containing protein</fullName>
    </recommendedName>
</protein>
<dbReference type="Gene3D" id="1.25.40.10">
    <property type="entry name" value="Tetratricopeptide repeat domain"/>
    <property type="match status" value="3"/>
</dbReference>
<keyword evidence="5" id="KW-1185">Reference proteome</keyword>
<keyword evidence="2" id="KW-0809">Transit peptide</keyword>
<dbReference type="FunFam" id="1.25.40.10:FF:001159">
    <property type="entry name" value="Putative pentatricopeptide repeat-containing protein At3g25060, mitochondrial"/>
    <property type="match status" value="1"/>
</dbReference>
<dbReference type="Pfam" id="PF01535">
    <property type="entry name" value="PPR"/>
    <property type="match status" value="2"/>
</dbReference>
<dbReference type="PROSITE" id="PS51375">
    <property type="entry name" value="PPR"/>
    <property type="match status" value="5"/>
</dbReference>
<dbReference type="Pfam" id="PF12854">
    <property type="entry name" value="PPR_1"/>
    <property type="match status" value="1"/>
</dbReference>
<feature type="repeat" description="PPR" evidence="3">
    <location>
        <begin position="341"/>
        <end position="375"/>
    </location>
</feature>
<dbReference type="FunCoup" id="K3Y2T4">
    <property type="interactions" value="1"/>
</dbReference>
<evidence type="ECO:0000256" key="2">
    <source>
        <dbReference type="ARBA" id="ARBA00022946"/>
    </source>
</evidence>
<feature type="repeat" description="PPR" evidence="3">
    <location>
        <begin position="310"/>
        <end position="340"/>
    </location>
</feature>
<proteinExistence type="predicted"/>
<feature type="repeat" description="PPR" evidence="3">
    <location>
        <begin position="74"/>
        <end position="108"/>
    </location>
</feature>
<evidence type="ECO:0000313" key="4">
    <source>
        <dbReference type="EnsemblPlants" id="KQL10037"/>
    </source>
</evidence>
<dbReference type="Proteomes" id="UP000004995">
    <property type="component" value="Unassembled WGS sequence"/>
</dbReference>
<dbReference type="OMA" id="DGFTFCY"/>
<dbReference type="FunFam" id="1.25.40.10:FF:000932">
    <property type="entry name" value="Pentatricopeptide repeat-containing protein"/>
    <property type="match status" value="1"/>
</dbReference>